<name>A0ABV9N6J8_9FLAO</name>
<gene>
    <name evidence="1" type="ORF">ACFO5O_14210</name>
</gene>
<reference evidence="2" key="1">
    <citation type="journal article" date="2019" name="Int. J. Syst. Evol. Microbiol.">
        <title>The Global Catalogue of Microorganisms (GCM) 10K type strain sequencing project: providing services to taxonomists for standard genome sequencing and annotation.</title>
        <authorList>
            <consortium name="The Broad Institute Genomics Platform"/>
            <consortium name="The Broad Institute Genome Sequencing Center for Infectious Disease"/>
            <person name="Wu L."/>
            <person name="Ma J."/>
        </authorList>
    </citation>
    <scope>NUCLEOTIDE SEQUENCE [LARGE SCALE GENOMIC DNA]</scope>
    <source>
        <strain evidence="2">CCUG 63682</strain>
    </source>
</reference>
<dbReference type="Proteomes" id="UP001595953">
    <property type="component" value="Unassembled WGS sequence"/>
</dbReference>
<proteinExistence type="predicted"/>
<dbReference type="EMBL" id="JBHSGP010000014">
    <property type="protein sequence ID" value="MFC4723486.1"/>
    <property type="molecule type" value="Genomic_DNA"/>
</dbReference>
<dbReference type="Pfam" id="PF26622">
    <property type="entry name" value="DUF8199"/>
    <property type="match status" value="1"/>
</dbReference>
<sequence length="115" mass="13281">MSFAIDKHFCGDVLVDSAVFVEAKKCVQEAYEIELAFITKKECCKDELEVIKGQDQLKRSSFEDYKLDQQLYLTSFVTVYNQLFVSLAKQVIPHKNYSPPNLVTDIHVLDRVFII</sequence>
<organism evidence="1 2">
    <name type="scientific">Geojedonia litorea</name>
    <dbReference type="NCBI Taxonomy" id="1268269"/>
    <lineage>
        <taxon>Bacteria</taxon>
        <taxon>Pseudomonadati</taxon>
        <taxon>Bacteroidota</taxon>
        <taxon>Flavobacteriia</taxon>
        <taxon>Flavobacteriales</taxon>
        <taxon>Flavobacteriaceae</taxon>
        <taxon>Geojedonia</taxon>
    </lineage>
</organism>
<dbReference type="InterPro" id="IPR058060">
    <property type="entry name" value="HYC_CC_PP"/>
</dbReference>
<dbReference type="NCBIfam" id="NF047658">
    <property type="entry name" value="HYC_CC_PP"/>
    <property type="match status" value="1"/>
</dbReference>
<evidence type="ECO:0000313" key="1">
    <source>
        <dbReference type="EMBL" id="MFC4723486.1"/>
    </source>
</evidence>
<protein>
    <submittedName>
        <fullName evidence="1">Uncharacterized protein</fullName>
    </submittedName>
</protein>
<dbReference type="InterPro" id="IPR058512">
    <property type="entry name" value="DUF8199"/>
</dbReference>
<evidence type="ECO:0000313" key="2">
    <source>
        <dbReference type="Proteomes" id="UP001595953"/>
    </source>
</evidence>
<comment type="caution">
    <text evidence="1">The sequence shown here is derived from an EMBL/GenBank/DDBJ whole genome shotgun (WGS) entry which is preliminary data.</text>
</comment>
<accession>A0ABV9N6J8</accession>
<keyword evidence="2" id="KW-1185">Reference proteome</keyword>